<sequence>MQRVRTRASDPAGPADPARRPADRRWLVLAVLGTAQLMVVLDNTIVNVALPSAQADLGFGSADRVWVVTAYALAFGCLLLLGGRLSDLLGRRRAFLIGLVGFAAASAAGGAATGLGTLVTARIVQGVFAALLAPTVLSLISETFPSGRERARAFGVVSAVVGSGAATGLVLGGVLTEFLSWRWTLYVNVVVGSVVLAAALWLLPRRTGGGSRTPIDVPGALLVVGALSGIVLGLARAGTAGWAAPTVIVPLVAGVLLLGGFVLRQHLARHPLLPLTVLRDRRRAGAYLSRFVASVANFAVVFFMTFFLQDQLGLSPLWAGAAIVPMILGIVTGSNLAGVLLIERLGARGVTSLGLAVSGAALAVLALIDTGTGYATGLLPALIVFGVGQGMTSSTSMSSATRDLPADQVGVASATTNVMQQLGGSLGTAALSTVAATVAVAAGGGAEATVQGYAAAFTVASGLSLVTALVCLLVIPPGRRPAPEPRP</sequence>
<evidence type="ECO:0000313" key="9">
    <source>
        <dbReference type="EMBL" id="GAA1382250.1"/>
    </source>
</evidence>
<evidence type="ECO:0000256" key="7">
    <source>
        <dbReference type="SAM" id="Phobius"/>
    </source>
</evidence>
<evidence type="ECO:0000256" key="4">
    <source>
        <dbReference type="ARBA" id="ARBA00022692"/>
    </source>
</evidence>
<dbReference type="CDD" id="cd17321">
    <property type="entry name" value="MFS_MMR_MDR_like"/>
    <property type="match status" value="1"/>
</dbReference>
<dbReference type="PANTHER" id="PTHR42718">
    <property type="entry name" value="MAJOR FACILITATOR SUPERFAMILY MULTIDRUG TRANSPORTER MFSC"/>
    <property type="match status" value="1"/>
</dbReference>
<evidence type="ECO:0000256" key="2">
    <source>
        <dbReference type="ARBA" id="ARBA00022448"/>
    </source>
</evidence>
<keyword evidence="2" id="KW-0813">Transport</keyword>
<dbReference type="RefSeq" id="WP_344018678.1">
    <property type="nucleotide sequence ID" value="NZ_BAAAJK010000004.1"/>
</dbReference>
<name>A0ABP4I965_9PSEU</name>
<keyword evidence="6 7" id="KW-0472">Membrane</keyword>
<dbReference type="InterPro" id="IPR036259">
    <property type="entry name" value="MFS_trans_sf"/>
</dbReference>
<accession>A0ABP4I965</accession>
<protein>
    <submittedName>
        <fullName evidence="9">MFS transporter</fullName>
    </submittedName>
</protein>
<feature type="transmembrane region" description="Helical" evidence="7">
    <location>
        <begin position="181"/>
        <end position="203"/>
    </location>
</feature>
<organism evidence="9 10">
    <name type="scientific">Pseudonocardia kongjuensis</name>
    <dbReference type="NCBI Taxonomy" id="102227"/>
    <lineage>
        <taxon>Bacteria</taxon>
        <taxon>Bacillati</taxon>
        <taxon>Actinomycetota</taxon>
        <taxon>Actinomycetes</taxon>
        <taxon>Pseudonocardiales</taxon>
        <taxon>Pseudonocardiaceae</taxon>
        <taxon>Pseudonocardia</taxon>
    </lineage>
</organism>
<feature type="transmembrane region" description="Helical" evidence="7">
    <location>
        <begin position="349"/>
        <end position="368"/>
    </location>
</feature>
<dbReference type="PROSITE" id="PS00216">
    <property type="entry name" value="SUGAR_TRANSPORT_1"/>
    <property type="match status" value="1"/>
</dbReference>
<evidence type="ECO:0000256" key="1">
    <source>
        <dbReference type="ARBA" id="ARBA00004651"/>
    </source>
</evidence>
<feature type="transmembrane region" description="Helical" evidence="7">
    <location>
        <begin position="26"/>
        <end position="45"/>
    </location>
</feature>
<comment type="caution">
    <text evidence="9">The sequence shown here is derived from an EMBL/GenBank/DDBJ whole genome shotgun (WGS) entry which is preliminary data.</text>
</comment>
<feature type="transmembrane region" description="Helical" evidence="7">
    <location>
        <begin position="65"/>
        <end position="82"/>
    </location>
</feature>
<dbReference type="Proteomes" id="UP001501414">
    <property type="component" value="Unassembled WGS sequence"/>
</dbReference>
<dbReference type="InterPro" id="IPR011701">
    <property type="entry name" value="MFS"/>
</dbReference>
<gene>
    <name evidence="9" type="ORF">GCM10009613_09740</name>
</gene>
<evidence type="ECO:0000256" key="3">
    <source>
        <dbReference type="ARBA" id="ARBA00022475"/>
    </source>
</evidence>
<keyword evidence="10" id="KW-1185">Reference proteome</keyword>
<feature type="transmembrane region" description="Helical" evidence="7">
    <location>
        <begin position="374"/>
        <end position="392"/>
    </location>
</feature>
<evidence type="ECO:0000256" key="5">
    <source>
        <dbReference type="ARBA" id="ARBA00022989"/>
    </source>
</evidence>
<reference evidence="10" key="1">
    <citation type="journal article" date="2019" name="Int. J. Syst. Evol. Microbiol.">
        <title>The Global Catalogue of Microorganisms (GCM) 10K type strain sequencing project: providing services to taxonomists for standard genome sequencing and annotation.</title>
        <authorList>
            <consortium name="The Broad Institute Genomics Platform"/>
            <consortium name="The Broad Institute Genome Sequencing Center for Infectious Disease"/>
            <person name="Wu L."/>
            <person name="Ma J."/>
        </authorList>
    </citation>
    <scope>NUCLEOTIDE SEQUENCE [LARGE SCALE GENOMIC DNA]</scope>
    <source>
        <strain evidence="10">JCM 11896</strain>
    </source>
</reference>
<feature type="transmembrane region" description="Helical" evidence="7">
    <location>
        <begin position="215"/>
        <end position="235"/>
    </location>
</feature>
<dbReference type="Gene3D" id="1.20.1250.20">
    <property type="entry name" value="MFS general substrate transporter like domains"/>
    <property type="match status" value="1"/>
</dbReference>
<feature type="transmembrane region" description="Helical" evidence="7">
    <location>
        <begin position="318"/>
        <end position="342"/>
    </location>
</feature>
<keyword evidence="5 7" id="KW-1133">Transmembrane helix</keyword>
<evidence type="ECO:0000259" key="8">
    <source>
        <dbReference type="PROSITE" id="PS50850"/>
    </source>
</evidence>
<feature type="transmembrane region" description="Helical" evidence="7">
    <location>
        <begin position="241"/>
        <end position="263"/>
    </location>
</feature>
<keyword evidence="4 7" id="KW-0812">Transmembrane</keyword>
<feature type="transmembrane region" description="Helical" evidence="7">
    <location>
        <begin position="452"/>
        <end position="475"/>
    </location>
</feature>
<dbReference type="EMBL" id="BAAAJK010000004">
    <property type="protein sequence ID" value="GAA1382250.1"/>
    <property type="molecule type" value="Genomic_DNA"/>
</dbReference>
<dbReference type="PROSITE" id="PS50850">
    <property type="entry name" value="MFS"/>
    <property type="match status" value="1"/>
</dbReference>
<dbReference type="InterPro" id="IPR005829">
    <property type="entry name" value="Sugar_transporter_CS"/>
</dbReference>
<feature type="transmembrane region" description="Helical" evidence="7">
    <location>
        <begin position="426"/>
        <end position="446"/>
    </location>
</feature>
<dbReference type="Gene3D" id="1.20.1720.10">
    <property type="entry name" value="Multidrug resistance protein D"/>
    <property type="match status" value="1"/>
</dbReference>
<comment type="subcellular location">
    <subcellularLocation>
        <location evidence="1">Cell membrane</location>
        <topology evidence="1">Multi-pass membrane protein</topology>
    </subcellularLocation>
</comment>
<dbReference type="Pfam" id="PF07690">
    <property type="entry name" value="MFS_1"/>
    <property type="match status" value="1"/>
</dbReference>
<dbReference type="SUPFAM" id="SSF103473">
    <property type="entry name" value="MFS general substrate transporter"/>
    <property type="match status" value="1"/>
</dbReference>
<evidence type="ECO:0000313" key="10">
    <source>
        <dbReference type="Proteomes" id="UP001501414"/>
    </source>
</evidence>
<feature type="transmembrane region" description="Helical" evidence="7">
    <location>
        <begin position="123"/>
        <end position="141"/>
    </location>
</feature>
<feature type="transmembrane region" description="Helical" evidence="7">
    <location>
        <begin position="153"/>
        <end position="175"/>
    </location>
</feature>
<proteinExistence type="predicted"/>
<feature type="transmembrane region" description="Helical" evidence="7">
    <location>
        <begin position="284"/>
        <end position="306"/>
    </location>
</feature>
<feature type="transmembrane region" description="Helical" evidence="7">
    <location>
        <begin position="94"/>
        <end position="117"/>
    </location>
</feature>
<keyword evidence="3" id="KW-1003">Cell membrane</keyword>
<feature type="domain" description="Major facilitator superfamily (MFS) profile" evidence="8">
    <location>
        <begin position="28"/>
        <end position="479"/>
    </location>
</feature>
<dbReference type="InterPro" id="IPR020846">
    <property type="entry name" value="MFS_dom"/>
</dbReference>
<evidence type="ECO:0000256" key="6">
    <source>
        <dbReference type="ARBA" id="ARBA00023136"/>
    </source>
</evidence>
<dbReference type="PANTHER" id="PTHR42718:SF46">
    <property type="entry name" value="BLR6921 PROTEIN"/>
    <property type="match status" value="1"/>
</dbReference>